<evidence type="ECO:0000259" key="2">
    <source>
        <dbReference type="PROSITE" id="PS51733"/>
    </source>
</evidence>
<dbReference type="CDD" id="cd16442">
    <property type="entry name" value="BPL"/>
    <property type="match status" value="1"/>
</dbReference>
<feature type="domain" description="BPL/LPL catalytic" evidence="2">
    <location>
        <begin position="9"/>
        <end position="202"/>
    </location>
</feature>
<dbReference type="InParanoid" id="A0A259TY67"/>
<dbReference type="AlphaFoldDB" id="A0A259TY67"/>
<dbReference type="InterPro" id="IPR004408">
    <property type="entry name" value="Biotin_CoA_COase_ligase"/>
</dbReference>
<dbReference type="RefSeq" id="WP_094546853.1">
    <property type="nucleotide sequence ID" value="NZ_MQWB01000001.1"/>
</dbReference>
<proteinExistence type="predicted"/>
<dbReference type="InterPro" id="IPR045864">
    <property type="entry name" value="aa-tRNA-synth_II/BPL/LPL"/>
</dbReference>
<dbReference type="Pfam" id="PF03099">
    <property type="entry name" value="BPL_LplA_LipB"/>
    <property type="match status" value="1"/>
</dbReference>
<protein>
    <submittedName>
        <fullName evidence="3">Biotin--[acetyl-CoA-carboxylase] ligase</fullName>
    </submittedName>
</protein>
<dbReference type="GO" id="GO:0005737">
    <property type="term" value="C:cytoplasm"/>
    <property type="evidence" value="ECO:0007669"/>
    <property type="project" value="TreeGrafter"/>
</dbReference>
<keyword evidence="1 3" id="KW-0436">Ligase</keyword>
<organism evidence="3 4">
    <name type="scientific">Rubricoccus marinus</name>
    <dbReference type="NCBI Taxonomy" id="716817"/>
    <lineage>
        <taxon>Bacteria</taxon>
        <taxon>Pseudomonadati</taxon>
        <taxon>Rhodothermota</taxon>
        <taxon>Rhodothermia</taxon>
        <taxon>Rhodothermales</taxon>
        <taxon>Rubricoccaceae</taxon>
        <taxon>Rubricoccus</taxon>
    </lineage>
</organism>
<dbReference type="EMBL" id="MQWB01000001">
    <property type="protein sequence ID" value="OZC02514.1"/>
    <property type="molecule type" value="Genomic_DNA"/>
</dbReference>
<dbReference type="InterPro" id="IPR004143">
    <property type="entry name" value="BPL_LPL_catalytic"/>
</dbReference>
<comment type="caution">
    <text evidence="3">The sequence shown here is derived from an EMBL/GenBank/DDBJ whole genome shotgun (WGS) entry which is preliminary data.</text>
</comment>
<evidence type="ECO:0000313" key="4">
    <source>
        <dbReference type="Proteomes" id="UP000216446"/>
    </source>
</evidence>
<keyword evidence="4" id="KW-1185">Reference proteome</keyword>
<dbReference type="PANTHER" id="PTHR12835:SF5">
    <property type="entry name" value="BIOTIN--PROTEIN LIGASE"/>
    <property type="match status" value="1"/>
</dbReference>
<dbReference type="PANTHER" id="PTHR12835">
    <property type="entry name" value="BIOTIN PROTEIN LIGASE"/>
    <property type="match status" value="1"/>
</dbReference>
<evidence type="ECO:0000313" key="3">
    <source>
        <dbReference type="EMBL" id="OZC02514.1"/>
    </source>
</evidence>
<gene>
    <name evidence="3" type="ORF">BSZ36_05705</name>
</gene>
<dbReference type="SUPFAM" id="SSF55681">
    <property type="entry name" value="Class II aaRS and biotin synthetases"/>
    <property type="match status" value="1"/>
</dbReference>
<dbReference type="Proteomes" id="UP000216446">
    <property type="component" value="Unassembled WGS sequence"/>
</dbReference>
<accession>A0A259TY67</accession>
<reference evidence="3 4" key="1">
    <citation type="submission" date="2016-11" db="EMBL/GenBank/DDBJ databases">
        <title>Study of marine rhodopsin-containing bacteria.</title>
        <authorList>
            <person name="Yoshizawa S."/>
            <person name="Kumagai Y."/>
            <person name="Kogure K."/>
        </authorList>
    </citation>
    <scope>NUCLEOTIDE SEQUENCE [LARGE SCALE GENOMIC DNA]</scope>
    <source>
        <strain evidence="3 4">SG-29</strain>
    </source>
</reference>
<dbReference type="NCBIfam" id="TIGR00121">
    <property type="entry name" value="birA_ligase"/>
    <property type="match status" value="1"/>
</dbReference>
<dbReference type="Gene3D" id="3.30.930.10">
    <property type="entry name" value="Bira Bifunctional Protein, Domain 2"/>
    <property type="match status" value="1"/>
</dbReference>
<dbReference type="OrthoDB" id="9807064at2"/>
<evidence type="ECO:0000256" key="1">
    <source>
        <dbReference type="ARBA" id="ARBA00022598"/>
    </source>
</evidence>
<dbReference type="FunCoup" id="A0A259TY67">
    <property type="interactions" value="382"/>
</dbReference>
<sequence>MTPLDLALRGRLQTVRLGRAHRHHATVGSTQSAAAEWADAGAPTGALVTADHQSEGRGRLGRVWADEPGRDLALSLVLRPKLRPEHLGLVPLAAALAVCDAISGANARLASGVALKWPNDVLLEGQKVAGVLGETRWRTCGSGSQSPTVLLGIGVNVNRRTFPPELAARATSLALTSGADLDRSQILADLLLALERRFALSPEAIVHAAEAQIPALGNTLQVGFPGTDRAPLIGTALGLSPSGALRLEASGEIVDVHAGETTVLP</sequence>
<dbReference type="PROSITE" id="PS51733">
    <property type="entry name" value="BPL_LPL_CATALYTIC"/>
    <property type="match status" value="1"/>
</dbReference>
<dbReference type="GO" id="GO:0004077">
    <property type="term" value="F:biotin--[biotin carboxyl-carrier protein] ligase activity"/>
    <property type="evidence" value="ECO:0007669"/>
    <property type="project" value="InterPro"/>
</dbReference>
<name>A0A259TY67_9BACT</name>